<dbReference type="STRING" id="43179.ENSSTOP00000015361"/>
<sequence length="1104" mass="120346">MACPAAPWLLLVMPLALLGSLVAPAFQPVSTTGVGTLGSTCNLREEGIDKLICEKLRLREELPHPWVKSYCFPLPMSTFDSHQKEELWGLFSDVSPLFQEQGQAGGESGQQLDQEIGAGESVLVSAYVHLEFSDKTWPPMFSRNLTLLPASASSSLKTLIGLSLTTECNVNHTGYSHCSCLSGYQWNASVCSHHLLCHPQHQSHQPCGCLVFSHPVSGYCQLLPPVTLQGSPVSCLPAVPGNLRLNSHLQMPGDTLNLTLRISQEATNLTWFLRRPGKPTPILLQKGTQVSLTSSQGQVVLSISHMSQYWAGEYMSCFEAQGFRWELRQVVKVPLQQKEVARIPEKLSISCATSSGFQLSCCIPRTHLAYTAAWNPEEGSQASASLLTTSGSQCLVLAIQRCPAADTTYTCVLQSQDLDPLRFPVPVTIIQDGDTTCPENFSVVAWNVTKAGHVAEAPCPMNKMGVVKRPCRPDGIWGPVQTDCTDVGILALCIKAKLLQAGQGRPAEEVPQILAQLQRRVGMASSPSDLVALLSTVKSLSEVVAEDRMHLDRSALEDLLATTDNILDMNISSLWTQAQVQKPTEGSHFLLAVETLVRSLSPEDQPFSFNSSNVLLQSQFFEPTLPQYRISFPTQPPVWAEIPSHSLAPLVHNGTNISVTSLVLQKLDHLLPSNYGQGLGDSFYATDGLVLVISIMAGGQAFTQAEVIMDFGDTDDFLHCVFWDHKLFGGEGGWSGEGCRADAAIASPATWCICQHLTAFSILMSRQTVPENPVLDLLSQVGLGSSILALLVCLGVYRLVWRVVVRNKVAFFRHAALLNMVICLLAADTIFLGASFLPPGYLTPLCLATTFLTHFFYLATFFWMLAQALVLAHQLLFVFHQLSKHRVLSLMVILGYLCPLVFASVTLGLYLPQGQYLREGKCWLDGKGGAFYTFVGPLLAIVGVNGLVLATAVLKLLRPSLSEGPPVEKRQALLGVIKALLILTPIFGLTWGLGLATLLEEVSTVPHYIFTALNSFQGVFILLFGCLTDKKVQEALRKRFCSNQPPNSTISLVSCSIQSHSLPKGDGHSWQQGEDWGWLLERASFKTGTLAHACNPSGMWDAEA</sequence>
<organism evidence="17 18">
    <name type="scientific">Ictidomys tridecemlineatus</name>
    <name type="common">Thirteen-lined ground squirrel</name>
    <name type="synonym">Spermophilus tridecemlineatus</name>
    <dbReference type="NCBI Taxonomy" id="43179"/>
    <lineage>
        <taxon>Eukaryota</taxon>
        <taxon>Metazoa</taxon>
        <taxon>Chordata</taxon>
        <taxon>Craniata</taxon>
        <taxon>Vertebrata</taxon>
        <taxon>Euteleostomi</taxon>
        <taxon>Mammalia</taxon>
        <taxon>Eutheria</taxon>
        <taxon>Euarchontoglires</taxon>
        <taxon>Glires</taxon>
        <taxon>Rodentia</taxon>
        <taxon>Sciuromorpha</taxon>
        <taxon>Sciuridae</taxon>
        <taxon>Xerinae</taxon>
        <taxon>Marmotini</taxon>
        <taxon>Ictidomys</taxon>
    </lineage>
</organism>
<keyword evidence="7 12" id="KW-0472">Membrane</keyword>
<evidence type="ECO:0000256" key="11">
    <source>
        <dbReference type="ARBA" id="ARBA00023224"/>
    </source>
</evidence>
<dbReference type="Pfam" id="PF25387">
    <property type="entry name" value="ADGRF3_N"/>
    <property type="match status" value="1"/>
</dbReference>
<feature type="transmembrane region" description="Helical" evidence="12">
    <location>
        <begin position="854"/>
        <end position="878"/>
    </location>
</feature>
<dbReference type="InterPro" id="IPR017981">
    <property type="entry name" value="GPCR_2-like_7TM"/>
</dbReference>
<feature type="chain" id="PRO_5013356892" evidence="13">
    <location>
        <begin position="26"/>
        <end position="1104"/>
    </location>
</feature>
<dbReference type="GeneTree" id="ENSGT00940000161541"/>
<feature type="signal peptide" evidence="13">
    <location>
        <begin position="1"/>
        <end position="25"/>
    </location>
</feature>
<dbReference type="PROSITE" id="PS00650">
    <property type="entry name" value="G_PROTEIN_RECEP_F2_2"/>
    <property type="match status" value="1"/>
</dbReference>
<dbReference type="Gene3D" id="1.20.1070.10">
    <property type="entry name" value="Rhodopsin 7-helix transmembrane proteins"/>
    <property type="match status" value="1"/>
</dbReference>
<keyword evidence="8" id="KW-1015">Disulfide bond</keyword>
<dbReference type="InterPro" id="IPR000203">
    <property type="entry name" value="GPS"/>
</dbReference>
<evidence type="ECO:0000256" key="13">
    <source>
        <dbReference type="SAM" id="SignalP"/>
    </source>
</evidence>
<dbReference type="PROSITE" id="PS50227">
    <property type="entry name" value="G_PROTEIN_RECEP_F2_3"/>
    <property type="match status" value="1"/>
</dbReference>
<dbReference type="InterPro" id="IPR017983">
    <property type="entry name" value="GPCR_2_secretin-like_CS"/>
</dbReference>
<dbReference type="Gene3D" id="4.10.1240.10">
    <property type="entry name" value="GPCR, family 2, extracellular hormone receptor domain"/>
    <property type="match status" value="1"/>
</dbReference>
<name>I3MTB6_ICTTR</name>
<evidence type="ECO:0000256" key="5">
    <source>
        <dbReference type="ARBA" id="ARBA00022989"/>
    </source>
</evidence>
<evidence type="ECO:0000256" key="3">
    <source>
        <dbReference type="ARBA" id="ARBA00022692"/>
    </source>
</evidence>
<dbReference type="Proteomes" id="UP000005215">
    <property type="component" value="Unassembled WGS sequence"/>
</dbReference>
<dbReference type="FunCoup" id="I3MTB6">
    <property type="interactions" value="1"/>
</dbReference>
<dbReference type="eggNOG" id="KOG4193">
    <property type="taxonomic scope" value="Eukaryota"/>
</dbReference>
<dbReference type="GO" id="GO:0004930">
    <property type="term" value="F:G protein-coupled receptor activity"/>
    <property type="evidence" value="ECO:0007669"/>
    <property type="project" value="UniProtKB-KW"/>
</dbReference>
<keyword evidence="11" id="KW-0807">Transducer</keyword>
<dbReference type="InterPro" id="IPR036445">
    <property type="entry name" value="GPCR_2_extracell_dom_sf"/>
</dbReference>
<feature type="domain" description="G-protein coupled receptors family 2 profile 1" evidence="15">
    <location>
        <begin position="410"/>
        <end position="497"/>
    </location>
</feature>
<feature type="transmembrane region" description="Helical" evidence="12">
    <location>
        <begin position="890"/>
        <end position="911"/>
    </location>
</feature>
<dbReference type="GO" id="GO:0007166">
    <property type="term" value="P:cell surface receptor signaling pathway"/>
    <property type="evidence" value="ECO:0007669"/>
    <property type="project" value="InterPro"/>
</dbReference>
<keyword evidence="5 12" id="KW-1133">Transmembrane helix</keyword>
<dbReference type="InterPro" id="IPR000832">
    <property type="entry name" value="GPCR_2_secretin-like"/>
</dbReference>
<reference evidence="18" key="1">
    <citation type="submission" date="2011-11" db="EMBL/GenBank/DDBJ databases">
        <title>The Draft Genome of Spermophilus tridecemlineatus.</title>
        <authorList>
            <consortium name="The Broad Institute Genome Assembly &amp; Analysis Group"/>
            <consortium name="Computational R&amp;D Group"/>
            <consortium name="and Sequencing Platform"/>
            <person name="Di Palma F."/>
            <person name="Alfoldi J."/>
            <person name="Johnson J."/>
            <person name="Berlin A."/>
            <person name="Gnerre S."/>
            <person name="Jaffe D."/>
            <person name="MacCallum I."/>
            <person name="Young S."/>
            <person name="Walker B.J."/>
            <person name="Lindblad-Toh K."/>
        </authorList>
    </citation>
    <scope>NUCLEOTIDE SEQUENCE [LARGE SCALE GENOMIC DNA]</scope>
</reference>
<evidence type="ECO:0000256" key="7">
    <source>
        <dbReference type="ARBA" id="ARBA00023136"/>
    </source>
</evidence>
<feature type="transmembrane region" description="Helical" evidence="12">
    <location>
        <begin position="931"/>
        <end position="954"/>
    </location>
</feature>
<dbReference type="InterPro" id="IPR001879">
    <property type="entry name" value="GPCR_2_extracellular_dom"/>
</dbReference>
<keyword evidence="10" id="KW-0325">Glycoprotein</keyword>
<dbReference type="PRINTS" id="PR00249">
    <property type="entry name" value="GPCRSECRETIN"/>
</dbReference>
<evidence type="ECO:0000259" key="14">
    <source>
        <dbReference type="PROSITE" id="PS50221"/>
    </source>
</evidence>
<evidence type="ECO:0000259" key="16">
    <source>
        <dbReference type="PROSITE" id="PS50261"/>
    </source>
</evidence>
<dbReference type="GO" id="GO:0007189">
    <property type="term" value="P:adenylate cyclase-activating G protein-coupled receptor signaling pathway"/>
    <property type="evidence" value="ECO:0007669"/>
    <property type="project" value="TreeGrafter"/>
</dbReference>
<comment type="subcellular location">
    <subcellularLocation>
        <location evidence="1">Membrane</location>
        <topology evidence="1">Multi-pass membrane protein</topology>
    </subcellularLocation>
</comment>
<dbReference type="EMBL" id="AGTP01025128">
    <property type="status" value="NOT_ANNOTATED_CDS"/>
    <property type="molecule type" value="Genomic_DNA"/>
</dbReference>
<dbReference type="PROSITE" id="PS50221">
    <property type="entry name" value="GAIN_B"/>
    <property type="match status" value="1"/>
</dbReference>
<dbReference type="Ensembl" id="ENSSTOT00000027356.2">
    <property type="protein sequence ID" value="ENSSTOP00000015361.2"/>
    <property type="gene ID" value="ENSSTOG00000001610.3"/>
</dbReference>
<dbReference type="SUPFAM" id="SSF81321">
    <property type="entry name" value="Family A G protein-coupled receptor-like"/>
    <property type="match status" value="1"/>
</dbReference>
<dbReference type="CDD" id="cd15253">
    <property type="entry name" value="7tmB2_GPR113"/>
    <property type="match status" value="1"/>
</dbReference>
<dbReference type="SMART" id="SM00303">
    <property type="entry name" value="GPS"/>
    <property type="match status" value="1"/>
</dbReference>
<dbReference type="Pfam" id="PF24528">
    <property type="entry name" value="Ig_ADGRF3"/>
    <property type="match status" value="1"/>
</dbReference>
<evidence type="ECO:0000256" key="1">
    <source>
        <dbReference type="ARBA" id="ARBA00004141"/>
    </source>
</evidence>
<evidence type="ECO:0000313" key="17">
    <source>
        <dbReference type="Ensembl" id="ENSSTOP00000015361.2"/>
    </source>
</evidence>
<dbReference type="Pfam" id="PF00002">
    <property type="entry name" value="7tm_2"/>
    <property type="match status" value="1"/>
</dbReference>
<dbReference type="FunFam" id="1.20.1070.10:FF:000058">
    <property type="entry name" value="Adhesion G protein-coupled receptor F5"/>
    <property type="match status" value="1"/>
</dbReference>
<dbReference type="GO" id="GO:0005886">
    <property type="term" value="C:plasma membrane"/>
    <property type="evidence" value="ECO:0007669"/>
    <property type="project" value="UniProtKB-SubCell"/>
</dbReference>
<dbReference type="InterPro" id="IPR046338">
    <property type="entry name" value="GAIN_dom_sf"/>
</dbReference>
<feature type="domain" description="G-protein coupled receptors family 2 profile 2" evidence="16">
    <location>
        <begin position="775"/>
        <end position="1029"/>
    </location>
</feature>
<dbReference type="InterPro" id="IPR057244">
    <property type="entry name" value="GAIN_B"/>
</dbReference>
<dbReference type="InterPro" id="IPR051587">
    <property type="entry name" value="Adhesion_GPCR"/>
</dbReference>
<keyword evidence="3 12" id="KW-0812">Transmembrane</keyword>
<feature type="domain" description="GAIN-B" evidence="14">
    <location>
        <begin position="605"/>
        <end position="770"/>
    </location>
</feature>
<feature type="transmembrane region" description="Helical" evidence="12">
    <location>
        <begin position="777"/>
        <end position="799"/>
    </location>
</feature>
<evidence type="ECO:0000256" key="8">
    <source>
        <dbReference type="ARBA" id="ARBA00023157"/>
    </source>
</evidence>
<evidence type="ECO:0000256" key="6">
    <source>
        <dbReference type="ARBA" id="ARBA00023040"/>
    </source>
</evidence>
<feature type="transmembrane region" description="Helical" evidence="12">
    <location>
        <begin position="975"/>
        <end position="996"/>
    </location>
</feature>
<feature type="transmembrane region" description="Helical" evidence="12">
    <location>
        <begin position="1008"/>
        <end position="1028"/>
    </location>
</feature>
<dbReference type="SUPFAM" id="SSF111418">
    <property type="entry name" value="Hormone receptor domain"/>
    <property type="match status" value="1"/>
</dbReference>
<keyword evidence="18" id="KW-1185">Reference proteome</keyword>
<protein>
    <submittedName>
        <fullName evidence="17">Adhesion G protein-coupled receptor F3</fullName>
    </submittedName>
</protein>
<dbReference type="Gene3D" id="2.60.220.50">
    <property type="match status" value="1"/>
</dbReference>
<reference evidence="17" key="3">
    <citation type="submission" date="2025-09" db="UniProtKB">
        <authorList>
            <consortium name="Ensembl"/>
        </authorList>
    </citation>
    <scope>IDENTIFICATION</scope>
</reference>
<dbReference type="AlphaFoldDB" id="I3MTB6"/>
<evidence type="ECO:0000256" key="4">
    <source>
        <dbReference type="ARBA" id="ARBA00022729"/>
    </source>
</evidence>
<evidence type="ECO:0000313" key="18">
    <source>
        <dbReference type="Proteomes" id="UP000005215"/>
    </source>
</evidence>
<evidence type="ECO:0000256" key="10">
    <source>
        <dbReference type="ARBA" id="ARBA00023180"/>
    </source>
</evidence>
<evidence type="ECO:0000256" key="2">
    <source>
        <dbReference type="ARBA" id="ARBA00007343"/>
    </source>
</evidence>
<proteinExistence type="inferred from homology"/>
<accession>I3MTB6</accession>
<dbReference type="Pfam" id="PF01825">
    <property type="entry name" value="GPS"/>
    <property type="match status" value="1"/>
</dbReference>
<comment type="similarity">
    <text evidence="2">Belongs to the G-protein coupled receptor 2 family. Adhesion G-protein coupled receptor (ADGR) subfamily.</text>
</comment>
<evidence type="ECO:0000256" key="9">
    <source>
        <dbReference type="ARBA" id="ARBA00023170"/>
    </source>
</evidence>
<dbReference type="PANTHER" id="PTHR45813:SF2">
    <property type="entry name" value="ADHESION G-PROTEIN COUPLED RECEPTOR F3"/>
    <property type="match status" value="1"/>
</dbReference>
<dbReference type="PROSITE" id="PS50261">
    <property type="entry name" value="G_PROTEIN_RECEP_F2_4"/>
    <property type="match status" value="1"/>
</dbReference>
<evidence type="ECO:0000259" key="15">
    <source>
        <dbReference type="PROSITE" id="PS50227"/>
    </source>
</evidence>
<keyword evidence="4 13" id="KW-0732">Signal</keyword>
<evidence type="ECO:0000256" key="12">
    <source>
        <dbReference type="SAM" id="Phobius"/>
    </source>
</evidence>
<dbReference type="InParanoid" id="I3MTB6"/>
<dbReference type="PANTHER" id="PTHR45813">
    <property type="entry name" value="IG-LIKE DOMAIN-CONTAINING PROTEIN"/>
    <property type="match status" value="1"/>
</dbReference>
<keyword evidence="9" id="KW-0675">Receptor</keyword>
<keyword evidence="6" id="KW-0297">G-protein coupled receptor</keyword>
<gene>
    <name evidence="17" type="primary">ADGRF3</name>
</gene>
<dbReference type="InterPro" id="IPR056274">
    <property type="entry name" value="Ig_ADGRF3"/>
</dbReference>
<feature type="transmembrane region" description="Helical" evidence="12">
    <location>
        <begin position="811"/>
        <end position="834"/>
    </location>
</feature>
<reference evidence="17" key="2">
    <citation type="submission" date="2025-08" db="UniProtKB">
        <authorList>
            <consortium name="Ensembl"/>
        </authorList>
    </citation>
    <scope>IDENTIFICATION</scope>
</reference>
<dbReference type="InterPro" id="IPR057400">
    <property type="entry name" value="ADGRF3/5_N"/>
</dbReference>